<keyword evidence="7 12" id="KW-0269">Exonuclease</keyword>
<evidence type="ECO:0000256" key="6">
    <source>
        <dbReference type="ARBA" id="ARBA00022801"/>
    </source>
</evidence>
<feature type="compositionally biased region" description="Acidic residues" evidence="10">
    <location>
        <begin position="108"/>
        <end position="119"/>
    </location>
</feature>
<organism evidence="12 13">
    <name type="scientific">Mortierella hygrophila</name>
    <dbReference type="NCBI Taxonomy" id="979708"/>
    <lineage>
        <taxon>Eukaryota</taxon>
        <taxon>Fungi</taxon>
        <taxon>Fungi incertae sedis</taxon>
        <taxon>Mucoromycota</taxon>
        <taxon>Mortierellomycotina</taxon>
        <taxon>Mortierellomycetes</taxon>
        <taxon>Mortierellales</taxon>
        <taxon>Mortierellaceae</taxon>
        <taxon>Mortierella</taxon>
    </lineage>
</organism>
<dbReference type="InterPro" id="IPR013520">
    <property type="entry name" value="Ribonucl_H"/>
</dbReference>
<dbReference type="CDD" id="cd06144">
    <property type="entry name" value="REX4_like"/>
    <property type="match status" value="1"/>
</dbReference>
<dbReference type="FunFam" id="3.30.420.10:FF:000007">
    <property type="entry name" value="Interferon-stimulated exonuclease gene 20"/>
    <property type="match status" value="1"/>
</dbReference>
<gene>
    <name evidence="12" type="primary">REX4</name>
    <name evidence="12" type="ORF">EC957_006038</name>
</gene>
<dbReference type="PANTHER" id="PTHR12801:SF45">
    <property type="entry name" value="RNA EXONUCLEASE 4"/>
    <property type="match status" value="1"/>
</dbReference>
<keyword evidence="4" id="KW-0698">rRNA processing</keyword>
<dbReference type="SUPFAM" id="SSF53098">
    <property type="entry name" value="Ribonuclease H-like"/>
    <property type="match status" value="1"/>
</dbReference>
<dbReference type="GO" id="GO:0008408">
    <property type="term" value="F:3'-5' exonuclease activity"/>
    <property type="evidence" value="ECO:0007669"/>
    <property type="project" value="InterPro"/>
</dbReference>
<comment type="similarity">
    <text evidence="2">Belongs to the REXO4 family.</text>
</comment>
<feature type="region of interest" description="Disordered" evidence="10">
    <location>
        <begin position="1"/>
        <end position="131"/>
    </location>
</feature>
<feature type="domain" description="Exonuclease" evidence="11">
    <location>
        <begin position="176"/>
        <end position="337"/>
    </location>
</feature>
<feature type="compositionally biased region" description="Low complexity" evidence="10">
    <location>
        <begin position="65"/>
        <end position="76"/>
    </location>
</feature>
<keyword evidence="6" id="KW-0378">Hydrolase</keyword>
<dbReference type="Gene3D" id="3.30.420.10">
    <property type="entry name" value="Ribonuclease H-like superfamily/Ribonuclease H"/>
    <property type="match status" value="1"/>
</dbReference>
<evidence type="ECO:0000313" key="12">
    <source>
        <dbReference type="EMBL" id="KAF9538891.1"/>
    </source>
</evidence>
<proteinExistence type="inferred from homology"/>
<accession>A0A9P6JZB2</accession>
<dbReference type="GO" id="GO:0005634">
    <property type="term" value="C:nucleus"/>
    <property type="evidence" value="ECO:0007669"/>
    <property type="project" value="UniProtKB-SubCell"/>
</dbReference>
<dbReference type="GO" id="GO:0003676">
    <property type="term" value="F:nucleic acid binding"/>
    <property type="evidence" value="ECO:0007669"/>
    <property type="project" value="InterPro"/>
</dbReference>
<evidence type="ECO:0000256" key="1">
    <source>
        <dbReference type="ARBA" id="ARBA00004123"/>
    </source>
</evidence>
<dbReference type="InterPro" id="IPR047021">
    <property type="entry name" value="REXO1/3/4-like"/>
</dbReference>
<dbReference type="EMBL" id="JAAAXW010000277">
    <property type="protein sequence ID" value="KAF9538891.1"/>
    <property type="molecule type" value="Genomic_DNA"/>
</dbReference>
<evidence type="ECO:0000256" key="10">
    <source>
        <dbReference type="SAM" id="MobiDB-lite"/>
    </source>
</evidence>
<dbReference type="PANTHER" id="PTHR12801">
    <property type="entry name" value="RNA EXONUCLEASE REXO1 / RECO3 FAMILY MEMBER-RELATED"/>
    <property type="match status" value="1"/>
</dbReference>
<evidence type="ECO:0000256" key="4">
    <source>
        <dbReference type="ARBA" id="ARBA00022552"/>
    </source>
</evidence>
<evidence type="ECO:0000256" key="3">
    <source>
        <dbReference type="ARBA" id="ARBA00016937"/>
    </source>
</evidence>
<dbReference type="SMART" id="SM00479">
    <property type="entry name" value="EXOIII"/>
    <property type="match status" value="1"/>
</dbReference>
<reference evidence="12" key="1">
    <citation type="journal article" date="2020" name="Fungal Divers.">
        <title>Resolving the Mortierellaceae phylogeny through synthesis of multi-gene phylogenetics and phylogenomics.</title>
        <authorList>
            <person name="Vandepol N."/>
            <person name="Liber J."/>
            <person name="Desiro A."/>
            <person name="Na H."/>
            <person name="Kennedy M."/>
            <person name="Barry K."/>
            <person name="Grigoriev I.V."/>
            <person name="Miller A.N."/>
            <person name="O'Donnell K."/>
            <person name="Stajich J.E."/>
            <person name="Bonito G."/>
        </authorList>
    </citation>
    <scope>NUCLEOTIDE SEQUENCE</scope>
    <source>
        <strain evidence="12">NRRL 2591</strain>
    </source>
</reference>
<keyword evidence="13" id="KW-1185">Reference proteome</keyword>
<dbReference type="GO" id="GO:0006364">
    <property type="term" value="P:rRNA processing"/>
    <property type="evidence" value="ECO:0007669"/>
    <property type="project" value="UniProtKB-KW"/>
</dbReference>
<feature type="compositionally biased region" description="Polar residues" evidence="10">
    <location>
        <begin position="40"/>
        <end position="52"/>
    </location>
</feature>
<feature type="compositionally biased region" description="Basic residues" evidence="10">
    <location>
        <begin position="20"/>
        <end position="35"/>
    </location>
</feature>
<dbReference type="InterPro" id="IPR037431">
    <property type="entry name" value="REX4_DEDDh_dom"/>
</dbReference>
<comment type="subcellular location">
    <subcellularLocation>
        <location evidence="1">Nucleus</location>
    </subcellularLocation>
</comment>
<evidence type="ECO:0000256" key="9">
    <source>
        <dbReference type="ARBA" id="ARBA00025599"/>
    </source>
</evidence>
<comment type="caution">
    <text evidence="12">The sequence shown here is derived from an EMBL/GenBank/DDBJ whole genome shotgun (WGS) entry which is preliminary data.</text>
</comment>
<evidence type="ECO:0000256" key="7">
    <source>
        <dbReference type="ARBA" id="ARBA00022839"/>
    </source>
</evidence>
<evidence type="ECO:0000313" key="13">
    <source>
        <dbReference type="Proteomes" id="UP000723463"/>
    </source>
</evidence>
<protein>
    <recommendedName>
        <fullName evidence="3">RNA exonuclease 4</fullName>
    </recommendedName>
</protein>
<name>A0A9P6JZB2_9FUNG</name>
<sequence>MSPPKKHTPPKGPKGAKVAKGNKKLPHSVTRHNYSKKPTAVQTQVSKKTQSAAIKEKEAQDKTQSPSVVAKAAPSSNWKNLIKTIKPAPRKTIPVTKAPAKRSHAELSDEEDDEEDEEGTPNAKTAKMDLASGTKHDTTQLWFDDISKDDLEKAYGKAGKKLDYDPTDTGKHKIGKYVGIDCEMVGVGPEGTQSALARVSIVNYYGVNILDLFVRPQEFVTDFRTAVSGITPKHLFQAVEFKDAQKQVADIIEDKIVVGHAVHNDFKALMLDHPQRLIRDTSRYAPFRALTKGNTPSLKRLALEILGIRIQDGSHSSVEDARITILLYRKHKDAWDSSLALKAKRRVQKATTTQKKVVAKK</sequence>
<dbReference type="Proteomes" id="UP000723463">
    <property type="component" value="Unassembled WGS sequence"/>
</dbReference>
<evidence type="ECO:0000256" key="5">
    <source>
        <dbReference type="ARBA" id="ARBA00022722"/>
    </source>
</evidence>
<dbReference type="InterPro" id="IPR012337">
    <property type="entry name" value="RNaseH-like_sf"/>
</dbReference>
<evidence type="ECO:0000259" key="11">
    <source>
        <dbReference type="SMART" id="SM00479"/>
    </source>
</evidence>
<keyword evidence="5" id="KW-0540">Nuclease</keyword>
<evidence type="ECO:0000256" key="2">
    <source>
        <dbReference type="ARBA" id="ARBA00010489"/>
    </source>
</evidence>
<evidence type="ECO:0000256" key="8">
    <source>
        <dbReference type="ARBA" id="ARBA00023242"/>
    </source>
</evidence>
<dbReference type="Pfam" id="PF00929">
    <property type="entry name" value="RNase_T"/>
    <property type="match status" value="1"/>
</dbReference>
<dbReference type="InterPro" id="IPR036397">
    <property type="entry name" value="RNaseH_sf"/>
</dbReference>
<comment type="function">
    <text evidence="9">Exoribonuclease involved in ribosome biosynthesis. Involved in the processing of ITS1, the internal transcribed spacer localized between the 18S and 5.8S rRNAs.</text>
</comment>
<keyword evidence="8" id="KW-0539">Nucleus</keyword>
<dbReference type="AlphaFoldDB" id="A0A9P6JZB2"/>